<reference evidence="3" key="1">
    <citation type="journal article" date="2019" name="Int. J. Syst. Evol. Microbiol.">
        <title>The Global Catalogue of Microorganisms (GCM) 10K type strain sequencing project: providing services to taxonomists for standard genome sequencing and annotation.</title>
        <authorList>
            <consortium name="The Broad Institute Genomics Platform"/>
            <consortium name="The Broad Institute Genome Sequencing Center for Infectious Disease"/>
            <person name="Wu L."/>
            <person name="Ma J."/>
        </authorList>
    </citation>
    <scope>NUCLEOTIDE SEQUENCE [LARGE SCALE GENOMIC DNA]</scope>
    <source>
        <strain evidence="3">ZS-22-S1</strain>
    </source>
</reference>
<proteinExistence type="predicted"/>
<name>A0ABV9S386_9PSEU</name>
<keyword evidence="1" id="KW-0812">Transmembrane</keyword>
<evidence type="ECO:0000256" key="1">
    <source>
        <dbReference type="SAM" id="Phobius"/>
    </source>
</evidence>
<keyword evidence="1" id="KW-0472">Membrane</keyword>
<feature type="transmembrane region" description="Helical" evidence="1">
    <location>
        <begin position="213"/>
        <end position="236"/>
    </location>
</feature>
<keyword evidence="1" id="KW-1133">Transmembrane helix</keyword>
<feature type="transmembrane region" description="Helical" evidence="1">
    <location>
        <begin position="33"/>
        <end position="53"/>
    </location>
</feature>
<feature type="transmembrane region" description="Helical" evidence="1">
    <location>
        <begin position="296"/>
        <end position="313"/>
    </location>
</feature>
<comment type="caution">
    <text evidence="2">The sequence shown here is derived from an EMBL/GenBank/DDBJ whole genome shotgun (WGS) entry which is preliminary data.</text>
</comment>
<protein>
    <submittedName>
        <fullName evidence="2">Uncharacterized protein</fullName>
    </submittedName>
</protein>
<evidence type="ECO:0000313" key="3">
    <source>
        <dbReference type="Proteomes" id="UP001595859"/>
    </source>
</evidence>
<feature type="transmembrane region" description="Helical" evidence="1">
    <location>
        <begin position="319"/>
        <end position="338"/>
    </location>
</feature>
<feature type="transmembrane region" description="Helical" evidence="1">
    <location>
        <begin position="123"/>
        <end position="140"/>
    </location>
</feature>
<organism evidence="2 3">
    <name type="scientific">Actinophytocola glycyrrhizae</name>
    <dbReference type="NCBI Taxonomy" id="2044873"/>
    <lineage>
        <taxon>Bacteria</taxon>
        <taxon>Bacillati</taxon>
        <taxon>Actinomycetota</taxon>
        <taxon>Actinomycetes</taxon>
        <taxon>Pseudonocardiales</taxon>
        <taxon>Pseudonocardiaceae</taxon>
    </lineage>
</organism>
<dbReference type="Proteomes" id="UP001595859">
    <property type="component" value="Unassembled WGS sequence"/>
</dbReference>
<dbReference type="RefSeq" id="WP_378058110.1">
    <property type="nucleotide sequence ID" value="NZ_JBHSIS010000010.1"/>
</dbReference>
<sequence>MPAKPLTTAALCAVAIILAGAPATVLIGRDTDGVSWTPALVATAVAVVGYAACHLLRQSASRRFLADAVATGRFSGSPVFVYTLVAWLLVVAAGGIVMGTYFAGRPAEDGSYRDGLADYPLPVLFLFAGLMAVAGAGYSAREYRRRHELPELTRLGIAREPQRVLRLPLRDAVRQRTRFWLQGALIDGLLFASGVLPVLLSGATPSDDEVARGVLGVVGGPGIVSFALLVVMLLAWPTRRSAFDALRQPSSLAAIALTAVGMTLGSSAAGGVLALAGVLLASATCLNIMDRGSQPWLGFIFYAGNYVLGYLTAPDGNSALPSGVVGWAIALAAAGYAIREAHAHAKRWPALEPLREPVG</sequence>
<gene>
    <name evidence="2" type="ORF">ACFPCV_21725</name>
</gene>
<feature type="transmembrane region" description="Helical" evidence="1">
    <location>
        <begin position="79"/>
        <end position="103"/>
    </location>
</feature>
<evidence type="ECO:0000313" key="2">
    <source>
        <dbReference type="EMBL" id="MFC4856130.1"/>
    </source>
</evidence>
<keyword evidence="3" id="KW-1185">Reference proteome</keyword>
<dbReference type="EMBL" id="JBHSIS010000010">
    <property type="protein sequence ID" value="MFC4856130.1"/>
    <property type="molecule type" value="Genomic_DNA"/>
</dbReference>
<accession>A0ABV9S386</accession>
<feature type="transmembrane region" description="Helical" evidence="1">
    <location>
        <begin position="179"/>
        <end position="201"/>
    </location>
</feature>